<proteinExistence type="predicted"/>
<accession>A0A158RKM9</accession>
<reference evidence="2 3" key="1">
    <citation type="submission" date="2009-02" db="EMBL/GenBank/DDBJ databases">
        <title>Genome sequence of Bacillus cereus 03BB102.</title>
        <authorList>
            <person name="Dodson R.J."/>
            <person name="Jackson P."/>
            <person name="Munk A.C."/>
            <person name="Brettin T."/>
            <person name="Bruce D."/>
            <person name="Detter C."/>
            <person name="Tapia R."/>
            <person name="Han C."/>
            <person name="Sutton G."/>
            <person name="Sims D."/>
        </authorList>
    </citation>
    <scope>NUCLEOTIDE SEQUENCE [LARGE SCALE GENOMIC DNA]</scope>
    <source>
        <strain evidence="2 3">03BB102</strain>
    </source>
</reference>
<organism evidence="2 3">
    <name type="scientific">Bacillus cereus (strain 03BB102)</name>
    <dbReference type="NCBI Taxonomy" id="572264"/>
    <lineage>
        <taxon>Bacteria</taxon>
        <taxon>Bacillati</taxon>
        <taxon>Bacillota</taxon>
        <taxon>Bacilli</taxon>
        <taxon>Bacillales</taxon>
        <taxon>Bacillaceae</taxon>
        <taxon>Bacillus</taxon>
        <taxon>Bacillus cereus group</taxon>
    </lineage>
</organism>
<dbReference type="RefSeq" id="WP_000533099.1">
    <property type="nucleotide sequence ID" value="NC_012472.1"/>
</dbReference>
<name>A0A158RKM9_BACC3</name>
<keyword evidence="1" id="KW-0472">Membrane</keyword>
<evidence type="ECO:0000313" key="2">
    <source>
        <dbReference type="EMBL" id="ACO27571.1"/>
    </source>
</evidence>
<dbReference type="KEGG" id="bcx:BCA_0963"/>
<sequence length="103" mass="12049">MGRLLGFLWGFILSFFKLLFGSILLCVIVGFFFMPALYVLVPLSAIAIVVESFKEGVERAKGYQFDDKQQGQDVQKHMRQLQRAFKEDELYEFDKAWKQMSRN</sequence>
<keyword evidence="1" id="KW-0812">Transmembrane</keyword>
<dbReference type="AlphaFoldDB" id="A0A158RKM9"/>
<dbReference type="PATRIC" id="fig|572264.18.peg.905"/>
<keyword evidence="1" id="KW-1133">Transmembrane helix</keyword>
<dbReference type="Proteomes" id="UP000002210">
    <property type="component" value="Chromosome"/>
</dbReference>
<protein>
    <submittedName>
        <fullName evidence="2">Uncharacterized protein</fullName>
    </submittedName>
</protein>
<feature type="transmembrane region" description="Helical" evidence="1">
    <location>
        <begin position="36"/>
        <end position="53"/>
    </location>
</feature>
<dbReference type="EMBL" id="CP001407">
    <property type="protein sequence ID" value="ACO27571.1"/>
    <property type="molecule type" value="Genomic_DNA"/>
</dbReference>
<evidence type="ECO:0000256" key="1">
    <source>
        <dbReference type="SAM" id="Phobius"/>
    </source>
</evidence>
<gene>
    <name evidence="2" type="ordered locus">BCA_0963</name>
</gene>
<feature type="transmembrane region" description="Helical" evidence="1">
    <location>
        <begin position="7"/>
        <end position="30"/>
    </location>
</feature>
<evidence type="ECO:0000313" key="3">
    <source>
        <dbReference type="Proteomes" id="UP000002210"/>
    </source>
</evidence>